<feature type="chain" id="PRO_5036231013" description="EGF-like domain-containing protein" evidence="1">
    <location>
        <begin position="18"/>
        <end position="186"/>
    </location>
</feature>
<evidence type="ECO:0008006" key="5">
    <source>
        <dbReference type="Google" id="ProtNLM"/>
    </source>
</evidence>
<accession>A0A817AHL6</accession>
<comment type="caution">
    <text evidence="3">The sequence shown here is derived from an EMBL/GenBank/DDBJ whole genome shotgun (WGS) entry which is preliminary data.</text>
</comment>
<reference evidence="3" key="1">
    <citation type="submission" date="2021-02" db="EMBL/GenBank/DDBJ databases">
        <authorList>
            <person name="Nowell W R."/>
        </authorList>
    </citation>
    <scope>NUCLEOTIDE SEQUENCE</scope>
</reference>
<protein>
    <recommendedName>
        <fullName evidence="5">EGF-like domain-containing protein</fullName>
    </recommendedName>
</protein>
<dbReference type="AlphaFoldDB" id="A0A817AHL6"/>
<keyword evidence="1" id="KW-0732">Signal</keyword>
<dbReference type="Proteomes" id="UP000663834">
    <property type="component" value="Unassembled WGS sequence"/>
</dbReference>
<feature type="signal peptide" evidence="1">
    <location>
        <begin position="1"/>
        <end position="17"/>
    </location>
</feature>
<gene>
    <name evidence="2" type="ORF">KQP761_LOCUS1965</name>
    <name evidence="3" type="ORF">XDN619_LOCUS36648</name>
</gene>
<evidence type="ECO:0000313" key="2">
    <source>
        <dbReference type="EMBL" id="CAF1244535.1"/>
    </source>
</evidence>
<dbReference type="OrthoDB" id="10028887at2759"/>
<evidence type="ECO:0000313" key="3">
    <source>
        <dbReference type="EMBL" id="CAF2265899.1"/>
    </source>
</evidence>
<proteinExistence type="predicted"/>
<dbReference type="Proteomes" id="UP000663887">
    <property type="component" value="Unassembled WGS sequence"/>
</dbReference>
<sequence>MYRNLIILTTIISQTTCDCLYPEWKKTCQNYCMDNQFYEIQLNQCYSMNPIQLRCRCSGKDLTEKIRAMVDNNDSKSTSSSTSSTIQSTIQTNEACIPSSSCTIGKNICHGINAYCTCENGTWVSVKCPKENLCKTKNMITSCQTVSVMDENVSLLSVSDFAVMIEINEYCQFFTFCLLLLKNKIF</sequence>
<dbReference type="EMBL" id="CAJNOW010000127">
    <property type="protein sequence ID" value="CAF1244535.1"/>
    <property type="molecule type" value="Genomic_DNA"/>
</dbReference>
<organism evidence="3 4">
    <name type="scientific">Rotaria magnacalcarata</name>
    <dbReference type="NCBI Taxonomy" id="392030"/>
    <lineage>
        <taxon>Eukaryota</taxon>
        <taxon>Metazoa</taxon>
        <taxon>Spiralia</taxon>
        <taxon>Gnathifera</taxon>
        <taxon>Rotifera</taxon>
        <taxon>Eurotatoria</taxon>
        <taxon>Bdelloidea</taxon>
        <taxon>Philodinida</taxon>
        <taxon>Philodinidae</taxon>
        <taxon>Rotaria</taxon>
    </lineage>
</organism>
<name>A0A817AHL6_9BILA</name>
<dbReference type="EMBL" id="CAJNRG010018915">
    <property type="protein sequence ID" value="CAF2265899.1"/>
    <property type="molecule type" value="Genomic_DNA"/>
</dbReference>
<evidence type="ECO:0000256" key="1">
    <source>
        <dbReference type="SAM" id="SignalP"/>
    </source>
</evidence>
<evidence type="ECO:0000313" key="4">
    <source>
        <dbReference type="Proteomes" id="UP000663887"/>
    </source>
</evidence>